<feature type="region of interest" description="Disordered" evidence="1">
    <location>
        <begin position="72"/>
        <end position="105"/>
    </location>
</feature>
<feature type="compositionally biased region" description="Polar residues" evidence="1">
    <location>
        <begin position="89"/>
        <end position="105"/>
    </location>
</feature>
<comment type="caution">
    <text evidence="3">The sequence shown here is derived from an EMBL/GenBank/DDBJ whole genome shotgun (WGS) entry which is preliminary data.</text>
</comment>
<dbReference type="AlphaFoldDB" id="A0A9D1UUR8"/>
<proteinExistence type="predicted"/>
<dbReference type="Proteomes" id="UP000824151">
    <property type="component" value="Unassembled WGS sequence"/>
</dbReference>
<evidence type="ECO:0000256" key="1">
    <source>
        <dbReference type="SAM" id="MobiDB-lite"/>
    </source>
</evidence>
<sequence length="105" mass="11532">MSGVFDDQLGGPADRAEQDGESAPLDVVVRDATEEPLEGAYSICYVNGFQTQPEDAEFWHDHPDLLLWEGDEAATDPGWPDELILDPSTPDQRTGSWASTSPSRR</sequence>
<dbReference type="Pfam" id="PF03537">
    <property type="entry name" value="Glyco_hydro_114"/>
    <property type="match status" value="1"/>
</dbReference>
<evidence type="ECO:0000313" key="4">
    <source>
        <dbReference type="Proteomes" id="UP000824151"/>
    </source>
</evidence>
<accession>A0A9D1UUR8</accession>
<evidence type="ECO:0000313" key="3">
    <source>
        <dbReference type="EMBL" id="HIX00795.1"/>
    </source>
</evidence>
<reference evidence="3" key="1">
    <citation type="journal article" date="2021" name="PeerJ">
        <title>Extensive microbial diversity within the chicken gut microbiome revealed by metagenomics and culture.</title>
        <authorList>
            <person name="Gilroy R."/>
            <person name="Ravi A."/>
            <person name="Getino M."/>
            <person name="Pursley I."/>
            <person name="Horton D.L."/>
            <person name="Alikhan N.F."/>
            <person name="Baker D."/>
            <person name="Gharbi K."/>
            <person name="Hall N."/>
            <person name="Watson M."/>
            <person name="Adriaenssens E.M."/>
            <person name="Foster-Nyarko E."/>
            <person name="Jarju S."/>
            <person name="Secka A."/>
            <person name="Antonio M."/>
            <person name="Oren A."/>
            <person name="Chaudhuri R.R."/>
            <person name="La Ragione R."/>
            <person name="Hildebrand F."/>
            <person name="Pallen M.J."/>
        </authorList>
    </citation>
    <scope>NUCLEOTIDE SEQUENCE</scope>
    <source>
        <strain evidence="3">ChiHejej3B27-3195</strain>
    </source>
</reference>
<evidence type="ECO:0000259" key="2">
    <source>
        <dbReference type="Pfam" id="PF03537"/>
    </source>
</evidence>
<name>A0A9D1UUR8_9MICC</name>
<gene>
    <name evidence="3" type="ORF">H9871_11725</name>
</gene>
<feature type="region of interest" description="Disordered" evidence="1">
    <location>
        <begin position="1"/>
        <end position="25"/>
    </location>
</feature>
<organism evidence="3 4">
    <name type="scientific">Candidatus Nesterenkonia stercoripullorum</name>
    <dbReference type="NCBI Taxonomy" id="2838701"/>
    <lineage>
        <taxon>Bacteria</taxon>
        <taxon>Bacillati</taxon>
        <taxon>Actinomycetota</taxon>
        <taxon>Actinomycetes</taxon>
        <taxon>Micrococcales</taxon>
        <taxon>Micrococcaceae</taxon>
        <taxon>Nesterenkonia</taxon>
    </lineage>
</organism>
<protein>
    <submittedName>
        <fullName evidence="3">Endo alpha-1,4 polygalactosaminidase</fullName>
    </submittedName>
</protein>
<feature type="non-terminal residue" evidence="3">
    <location>
        <position position="105"/>
    </location>
</feature>
<dbReference type="EMBL" id="DXGD01000436">
    <property type="protein sequence ID" value="HIX00795.1"/>
    <property type="molecule type" value="Genomic_DNA"/>
</dbReference>
<feature type="domain" description="Glycoside-hydrolase family GH114 TIM-barrel" evidence="2">
    <location>
        <begin position="8"/>
        <end position="94"/>
    </location>
</feature>
<reference evidence="3" key="2">
    <citation type="submission" date="2021-04" db="EMBL/GenBank/DDBJ databases">
        <authorList>
            <person name="Gilroy R."/>
        </authorList>
    </citation>
    <scope>NUCLEOTIDE SEQUENCE</scope>
    <source>
        <strain evidence="3">ChiHejej3B27-3195</strain>
    </source>
</reference>
<dbReference type="InterPro" id="IPR004352">
    <property type="entry name" value="GH114_TIM-barrel"/>
</dbReference>